<sequence length="430" mass="49320">MNPKELAQHVITSLRKGMPPRWGYQLFTVGHEKLIKGFKKHHMSQIANQGLILFINGSNGSGKTHLFRLLTEIAMEGNCLVSNVQLHARETPFSKFEKVFSAIVRNIQTPSMYEDVASPEAEPFARVLDEALFLQVTGAKEAVNEITNEQYHTVYQALMEDRRIDFDFRKIVAKYWETYVPNRPISHPTVREEVRGEALQWFSGEGTQQTFRTRFDVNKMITGETARPMLQSLAGFVGLAGYRGLMILFDEAAQAYQFMQPTERVHAYNNLFQLVNEIEKLPGLFLVYAATPDFYTNTKYGIVINSGLATRIGKLRDNKAPRAMDPVWNLDAKTYIGLDDYKQAAANIREVYKQAYEDEEDDLESRLPSQEKIGAYVEDLAKQHGDTAIPRFWRVLMRSLIPYFEDCLEGEIRSAEEVYEDVMDLLSREE</sequence>
<dbReference type="InterPro" id="IPR021228">
    <property type="entry name" value="BrxD"/>
</dbReference>
<dbReference type="SUPFAM" id="SSF52540">
    <property type="entry name" value="P-loop containing nucleoside triphosphate hydrolases"/>
    <property type="match status" value="1"/>
</dbReference>
<geneLocation type="plasmid" evidence="1 2">
    <name>pDESTI.01</name>
</geneLocation>
<dbReference type="EMBL" id="CP003361">
    <property type="protein sequence ID" value="AFM28235.1"/>
    <property type="molecule type" value="Genomic_DNA"/>
</dbReference>
<keyword evidence="2" id="KW-1185">Reference proteome</keyword>
<name>I4CF94_DESTA</name>
<dbReference type="Pfam" id="PF10923">
    <property type="entry name" value="BrxC_BrxD"/>
    <property type="match status" value="1"/>
</dbReference>
<dbReference type="RefSeq" id="WP_014813312.1">
    <property type="nucleotide sequence ID" value="NC_018026.1"/>
</dbReference>
<dbReference type="Proteomes" id="UP000006055">
    <property type="component" value="Plasmid pDESTI.01"/>
</dbReference>
<proteinExistence type="predicted"/>
<accession>I4CF94</accession>
<evidence type="ECO:0000313" key="2">
    <source>
        <dbReference type="Proteomes" id="UP000006055"/>
    </source>
</evidence>
<protein>
    <submittedName>
        <fullName evidence="1">Fused ATPase/permease component of siderophore export ABC transporter</fullName>
    </submittedName>
</protein>
<evidence type="ECO:0000313" key="1">
    <source>
        <dbReference type="EMBL" id="AFM28235.1"/>
    </source>
</evidence>
<dbReference type="PATRIC" id="fig|706587.4.peg.6375"/>
<dbReference type="OrthoDB" id="9772976at2"/>
<gene>
    <name evidence="1" type="ordered locus">Desti_5656</name>
</gene>
<reference evidence="2" key="1">
    <citation type="submission" date="2012-06" db="EMBL/GenBank/DDBJ databases">
        <title>Complete sequence of plasmid of Desulfomonile tiedjei DSM 6799.</title>
        <authorList>
            <person name="Lucas S."/>
            <person name="Copeland A."/>
            <person name="Lapidus A."/>
            <person name="Glavina del Rio T."/>
            <person name="Dalin E."/>
            <person name="Tice H."/>
            <person name="Bruce D."/>
            <person name="Goodwin L."/>
            <person name="Pitluck S."/>
            <person name="Peters L."/>
            <person name="Ovchinnikova G."/>
            <person name="Zeytun A."/>
            <person name="Lu M."/>
            <person name="Kyrpides N."/>
            <person name="Mavromatis K."/>
            <person name="Ivanova N."/>
            <person name="Brettin T."/>
            <person name="Detter J.C."/>
            <person name="Han C."/>
            <person name="Larimer F."/>
            <person name="Land M."/>
            <person name="Hauser L."/>
            <person name="Markowitz V."/>
            <person name="Cheng J.-F."/>
            <person name="Hugenholtz P."/>
            <person name="Woyke T."/>
            <person name="Wu D."/>
            <person name="Spring S."/>
            <person name="Schroeder M."/>
            <person name="Brambilla E."/>
            <person name="Klenk H.-P."/>
            <person name="Eisen J.A."/>
        </authorList>
    </citation>
    <scope>NUCLEOTIDE SEQUENCE [LARGE SCALE GENOMIC DNA]</scope>
    <source>
        <strain evidence="2">ATCC 49306 / DSM 6799 / DCB-1</strain>
        <plasmid evidence="2">Plasmid pDESTI.01</plasmid>
    </source>
</reference>
<dbReference type="HOGENOM" id="CLU_637323_0_0_7"/>
<organism evidence="1 2">
    <name type="scientific">Desulfomonile tiedjei (strain ATCC 49306 / DSM 6799 / DCB-1)</name>
    <dbReference type="NCBI Taxonomy" id="706587"/>
    <lineage>
        <taxon>Bacteria</taxon>
        <taxon>Pseudomonadati</taxon>
        <taxon>Thermodesulfobacteriota</taxon>
        <taxon>Desulfomonilia</taxon>
        <taxon>Desulfomonilales</taxon>
        <taxon>Desulfomonilaceae</taxon>
        <taxon>Desulfomonile</taxon>
    </lineage>
</organism>
<dbReference type="AlphaFoldDB" id="I4CF94"/>
<dbReference type="InterPro" id="IPR027417">
    <property type="entry name" value="P-loop_NTPase"/>
</dbReference>
<dbReference type="KEGG" id="dti:Desti_5656"/>
<keyword evidence="1" id="KW-0614">Plasmid</keyword>